<proteinExistence type="predicted"/>
<organism evidence="1 2">
    <name type="scientific">Allacma fusca</name>
    <dbReference type="NCBI Taxonomy" id="39272"/>
    <lineage>
        <taxon>Eukaryota</taxon>
        <taxon>Metazoa</taxon>
        <taxon>Ecdysozoa</taxon>
        <taxon>Arthropoda</taxon>
        <taxon>Hexapoda</taxon>
        <taxon>Collembola</taxon>
        <taxon>Symphypleona</taxon>
        <taxon>Sminthuridae</taxon>
        <taxon>Allacma</taxon>
    </lineage>
</organism>
<comment type="caution">
    <text evidence="1">The sequence shown here is derived from an EMBL/GenBank/DDBJ whole genome shotgun (WGS) entry which is preliminary data.</text>
</comment>
<gene>
    <name evidence="1" type="ORF">AFUS01_LOCUS4571</name>
</gene>
<accession>A0A8J2JIZ0</accession>
<protein>
    <submittedName>
        <fullName evidence="1">Uncharacterized protein</fullName>
    </submittedName>
</protein>
<name>A0A8J2JIZ0_9HEXA</name>
<keyword evidence="2" id="KW-1185">Reference proteome</keyword>
<reference evidence="1" key="1">
    <citation type="submission" date="2021-06" db="EMBL/GenBank/DDBJ databases">
        <authorList>
            <person name="Hodson N. C."/>
            <person name="Mongue J. A."/>
            <person name="Jaron S. K."/>
        </authorList>
    </citation>
    <scope>NUCLEOTIDE SEQUENCE</scope>
</reference>
<evidence type="ECO:0000313" key="2">
    <source>
        <dbReference type="Proteomes" id="UP000708208"/>
    </source>
</evidence>
<dbReference type="AlphaFoldDB" id="A0A8J2JIZ0"/>
<evidence type="ECO:0000313" key="1">
    <source>
        <dbReference type="EMBL" id="CAG7704316.1"/>
    </source>
</evidence>
<dbReference type="EMBL" id="CAJVCH010028545">
    <property type="protein sequence ID" value="CAG7704316.1"/>
    <property type="molecule type" value="Genomic_DNA"/>
</dbReference>
<dbReference type="Proteomes" id="UP000708208">
    <property type="component" value="Unassembled WGS sequence"/>
</dbReference>
<sequence length="82" mass="9686">MLGIRMETIMEFKRKIQMEANSSKSVSPVSALQDFAFGKNEDYDYRFIVDKINIEDIIELDEEYLEVEIIYVDAFRLLANRN</sequence>